<proteinExistence type="predicted"/>
<protein>
    <recommendedName>
        <fullName evidence="3">Polysaccharide deacetylase</fullName>
    </recommendedName>
</protein>
<dbReference type="AlphaFoldDB" id="A0A1C9W7T8"/>
<dbReference type="SUPFAM" id="SSF88713">
    <property type="entry name" value="Glycoside hydrolase/deacetylase"/>
    <property type="match status" value="1"/>
</dbReference>
<dbReference type="GO" id="GO:0005975">
    <property type="term" value="P:carbohydrate metabolic process"/>
    <property type="evidence" value="ECO:0007669"/>
    <property type="project" value="InterPro"/>
</dbReference>
<keyword evidence="2" id="KW-1185">Reference proteome</keyword>
<organism evidence="1 2">
    <name type="scientific">Microbulbifer aggregans</name>
    <dbReference type="NCBI Taxonomy" id="1769779"/>
    <lineage>
        <taxon>Bacteria</taxon>
        <taxon>Pseudomonadati</taxon>
        <taxon>Pseudomonadota</taxon>
        <taxon>Gammaproteobacteria</taxon>
        <taxon>Cellvibrionales</taxon>
        <taxon>Microbulbiferaceae</taxon>
        <taxon>Microbulbifer</taxon>
    </lineage>
</organism>
<dbReference type="EMBL" id="CP014143">
    <property type="protein sequence ID" value="AOS97229.1"/>
    <property type="molecule type" value="Genomic_DNA"/>
</dbReference>
<evidence type="ECO:0000313" key="2">
    <source>
        <dbReference type="Proteomes" id="UP000095672"/>
    </source>
</evidence>
<dbReference type="OrthoDB" id="8597776at2"/>
<gene>
    <name evidence="1" type="ORF">AUP74_01798</name>
</gene>
<dbReference type="KEGG" id="micc:AUP74_01798"/>
<dbReference type="Gene3D" id="3.20.20.370">
    <property type="entry name" value="Glycoside hydrolase/deacetylase"/>
    <property type="match status" value="1"/>
</dbReference>
<dbReference type="STRING" id="1769779.AUP74_01798"/>
<name>A0A1C9W7T8_9GAMM</name>
<accession>A0A1C9W7T8</accession>
<evidence type="ECO:0000313" key="1">
    <source>
        <dbReference type="EMBL" id="AOS97229.1"/>
    </source>
</evidence>
<sequence length="342" mass="38889">MKIFLTLNYELFIGCRSGSVSSCLINSTNVILNILRKFNAQAVIFVDASYLVRLKGYVDRFPNAARDYNAVTSHVKELEAAGHQIQLIVHPHWWHSVFDGESWTFNSQPLSPASLSRETTVKMIKESIAELNSHLHRKVFAFRVGGLCPDGWEAAPEILRSYGVMIDCGNKRHSRSPRFPHFGGSLYREENHSREHSVNEQRHFDMAGGFLERRVSTMNVGPSFFWKAYLARMLAPKSLHMVYGDGVDGRRQTSSLIQKLTKKSQVLASIDGLNSSLLIKSYRDALSWGHRNYTVVGHPKLLTDYSIANLKSWLDEVYRHGDSLGVIEEPVWMKVRDSMEFA</sequence>
<dbReference type="RefSeq" id="WP_145924354.1">
    <property type="nucleotide sequence ID" value="NZ_CP014143.1"/>
</dbReference>
<dbReference type="InterPro" id="IPR011330">
    <property type="entry name" value="Glyco_hydro/deAcase_b/a-brl"/>
</dbReference>
<evidence type="ECO:0008006" key="3">
    <source>
        <dbReference type="Google" id="ProtNLM"/>
    </source>
</evidence>
<dbReference type="Proteomes" id="UP000095672">
    <property type="component" value="Chromosome"/>
</dbReference>
<reference evidence="2" key="1">
    <citation type="submission" date="2016-01" db="EMBL/GenBank/DDBJ databases">
        <title>Complete genome sequence of Microbulbifer sp. CCB-MM1, a halophile isolated from Matang Mangrove Forest, Perak.</title>
        <authorList>
            <person name="Moh T.H."/>
            <person name="Dinesh B."/>
            <person name="Lau N.-S."/>
            <person name="Go F."/>
            <person name="Alexander Chong S.-C."/>
        </authorList>
    </citation>
    <scope>NUCLEOTIDE SEQUENCE [LARGE SCALE GENOMIC DNA]</scope>
    <source>
        <strain evidence="2">CCB-MM1</strain>
    </source>
</reference>